<keyword evidence="7" id="KW-1185">Reference proteome</keyword>
<dbReference type="Gene3D" id="2.40.50.100">
    <property type="match status" value="1"/>
</dbReference>
<accession>A0A934S0C5</accession>
<gene>
    <name evidence="6" type="ORF">JIN87_15180</name>
</gene>
<dbReference type="EMBL" id="JAENIL010000027">
    <property type="protein sequence ID" value="MBK1878221.1"/>
    <property type="molecule type" value="Genomic_DNA"/>
</dbReference>
<protein>
    <submittedName>
        <fullName evidence="6">Uncharacterized protein</fullName>
    </submittedName>
</protein>
<dbReference type="InterPro" id="IPR011053">
    <property type="entry name" value="Single_hybrid_motif"/>
</dbReference>
<dbReference type="InterPro" id="IPR011004">
    <property type="entry name" value="Trimer_LpxA-like_sf"/>
</dbReference>
<proteinExistence type="inferred from homology"/>
<feature type="domain" description="PglD N-terminal" evidence="5">
    <location>
        <begin position="175"/>
        <end position="259"/>
    </location>
</feature>
<comment type="similarity">
    <text evidence="2">Belongs to the transferase hexapeptide repeat family.</text>
</comment>
<evidence type="ECO:0000259" key="4">
    <source>
        <dbReference type="Pfam" id="PF00364"/>
    </source>
</evidence>
<dbReference type="CDD" id="cd03360">
    <property type="entry name" value="LbH_AT_putative"/>
    <property type="match status" value="1"/>
</dbReference>
<evidence type="ECO:0000256" key="2">
    <source>
        <dbReference type="ARBA" id="ARBA00007274"/>
    </source>
</evidence>
<sequence length="390" mass="41367">MVVRTITNIPQANANDQSAIITSWQHSTGSKVNKGEVVCTLENTKSVFDVYAEEEGYLYPLHNDGESLPVGAALYVISSDKDDTEKAVRDWVNASANTSSSTGAPPTKKAIILAKRHNIDLSLVPSGGARVSEKDVQAYLAKQSSPSSRKKAAIANLPRGADTVLDSYKSDHKQNVLIIGAGNGAVQILDALRQSDTQQAVGLLDDDPDLSDKTVMGLPILGGCDSQTLASLWEKKSFDAAIVSISTNNAFRKLICERLKEAGIPLANVIHPRAYIGMNAKLGSGNVILAFCQIAACAEIGDDNFLSAYVSIEHHSKLGNHNSFGPGVLTSSSVQIADQCKFGTGVFIEPWISIGSKSVIASGCTITQDVSENTIVKSTNAPSSKPLPKQ</sequence>
<dbReference type="InterPro" id="IPR050179">
    <property type="entry name" value="Trans_hexapeptide_repeat"/>
</dbReference>
<dbReference type="Proteomes" id="UP000617628">
    <property type="component" value="Unassembled WGS sequence"/>
</dbReference>
<dbReference type="InterPro" id="IPR003016">
    <property type="entry name" value="2-oxoA_DH_lipoyl-BS"/>
</dbReference>
<organism evidence="6 7">
    <name type="scientific">Pelagicoccus mobilis</name>
    <dbReference type="NCBI Taxonomy" id="415221"/>
    <lineage>
        <taxon>Bacteria</taxon>
        <taxon>Pseudomonadati</taxon>
        <taxon>Verrucomicrobiota</taxon>
        <taxon>Opitutia</taxon>
        <taxon>Puniceicoccales</taxon>
        <taxon>Pelagicoccaceae</taxon>
        <taxon>Pelagicoccus</taxon>
    </lineage>
</organism>
<keyword evidence="3" id="KW-0450">Lipoyl</keyword>
<dbReference type="RefSeq" id="WP_200356433.1">
    <property type="nucleotide sequence ID" value="NZ_JAENIL010000027.1"/>
</dbReference>
<dbReference type="InterPro" id="IPR020019">
    <property type="entry name" value="AcTrfase_PglD-like"/>
</dbReference>
<evidence type="ECO:0000256" key="1">
    <source>
        <dbReference type="ARBA" id="ARBA00001938"/>
    </source>
</evidence>
<dbReference type="Gene3D" id="3.40.50.20">
    <property type="match status" value="1"/>
</dbReference>
<comment type="caution">
    <text evidence="6">The sequence shown here is derived from an EMBL/GenBank/DDBJ whole genome shotgun (WGS) entry which is preliminary data.</text>
</comment>
<dbReference type="Pfam" id="PF17836">
    <property type="entry name" value="PglD_N"/>
    <property type="match status" value="1"/>
</dbReference>
<feature type="domain" description="Lipoyl-binding" evidence="4">
    <location>
        <begin position="10"/>
        <end position="77"/>
    </location>
</feature>
<dbReference type="PROSITE" id="PS00189">
    <property type="entry name" value="LIPOYL"/>
    <property type="match status" value="1"/>
</dbReference>
<dbReference type="PANTHER" id="PTHR43300">
    <property type="entry name" value="ACETYLTRANSFERASE"/>
    <property type="match status" value="1"/>
</dbReference>
<dbReference type="InterPro" id="IPR000089">
    <property type="entry name" value="Biotin_lipoyl"/>
</dbReference>
<name>A0A934S0C5_9BACT</name>
<dbReference type="InterPro" id="IPR041561">
    <property type="entry name" value="PglD_N"/>
</dbReference>
<reference evidence="6" key="1">
    <citation type="submission" date="2021-01" db="EMBL/GenBank/DDBJ databases">
        <title>Modified the classification status of verrucomicrobia.</title>
        <authorList>
            <person name="Feng X."/>
        </authorList>
    </citation>
    <scope>NUCLEOTIDE SEQUENCE</scope>
    <source>
        <strain evidence="6">KCTC 13126</strain>
    </source>
</reference>
<comment type="cofactor">
    <cofactor evidence="1">
        <name>(R)-lipoate</name>
        <dbReference type="ChEBI" id="CHEBI:83088"/>
    </cofactor>
</comment>
<dbReference type="Pfam" id="PF00364">
    <property type="entry name" value="Biotin_lipoyl"/>
    <property type="match status" value="1"/>
</dbReference>
<dbReference type="Gene3D" id="2.160.10.10">
    <property type="entry name" value="Hexapeptide repeat proteins"/>
    <property type="match status" value="1"/>
</dbReference>
<dbReference type="AlphaFoldDB" id="A0A934S0C5"/>
<dbReference type="SUPFAM" id="SSF51161">
    <property type="entry name" value="Trimeric LpxA-like enzymes"/>
    <property type="match status" value="1"/>
</dbReference>
<dbReference type="PANTHER" id="PTHR43300:SF7">
    <property type="entry name" value="UDP-N-ACETYLBACILLOSAMINE N-ACETYLTRANSFERASE"/>
    <property type="match status" value="1"/>
</dbReference>
<evidence type="ECO:0000313" key="7">
    <source>
        <dbReference type="Proteomes" id="UP000617628"/>
    </source>
</evidence>
<evidence type="ECO:0000259" key="5">
    <source>
        <dbReference type="Pfam" id="PF17836"/>
    </source>
</evidence>
<evidence type="ECO:0000256" key="3">
    <source>
        <dbReference type="ARBA" id="ARBA00022823"/>
    </source>
</evidence>
<evidence type="ECO:0000313" key="6">
    <source>
        <dbReference type="EMBL" id="MBK1878221.1"/>
    </source>
</evidence>
<dbReference type="SUPFAM" id="SSF51230">
    <property type="entry name" value="Single hybrid motif"/>
    <property type="match status" value="1"/>
</dbReference>